<gene>
    <name evidence="2" type="ORF">JJL56_31805</name>
</gene>
<feature type="region of interest" description="Disordered" evidence="1">
    <location>
        <begin position="108"/>
        <end position="158"/>
    </location>
</feature>
<evidence type="ECO:0000313" key="2">
    <source>
        <dbReference type="EMBL" id="MBK4723438.1"/>
    </source>
</evidence>
<comment type="caution">
    <text evidence="2">The sequence shown here is derived from an EMBL/GenBank/DDBJ whole genome shotgun (WGS) entry which is preliminary data.</text>
</comment>
<dbReference type="Proteomes" id="UP000654452">
    <property type="component" value="Unassembled WGS sequence"/>
</dbReference>
<evidence type="ECO:0000313" key="3">
    <source>
        <dbReference type="Proteomes" id="UP000654452"/>
    </source>
</evidence>
<proteinExistence type="predicted"/>
<sequence length="158" mass="16636">MPYVASKRLRWGDGFIEIGEPVPDNEPGRRYDLMVRNGEIVGAPSKASLPIGGAAIQEISNIEGSGLPPIDLENTTKRDLLTWLTKATGKEPGPATKEETLRTRVTEILAAQAGPSSDGGPSEEQDAGGDSESPPQRLSETASSIASAAEPNIERNGT</sequence>
<name>A0ABS1I8P5_9PROT</name>
<keyword evidence="3" id="KW-1185">Reference proteome</keyword>
<dbReference type="RefSeq" id="WP_200487785.1">
    <property type="nucleotide sequence ID" value="NZ_JAEPIV010000057.1"/>
</dbReference>
<feature type="compositionally biased region" description="Low complexity" evidence="1">
    <location>
        <begin position="139"/>
        <end position="150"/>
    </location>
</feature>
<dbReference type="EMBL" id="JAEPIV010000057">
    <property type="protein sequence ID" value="MBK4723438.1"/>
    <property type="molecule type" value="Genomic_DNA"/>
</dbReference>
<reference evidence="2 3" key="1">
    <citation type="submission" date="2021-01" db="EMBL/GenBank/DDBJ databases">
        <title>Azospirillum sp. YIM DDC1 draft genome.</title>
        <authorList>
            <person name="Wang Y.-X."/>
        </authorList>
    </citation>
    <scope>NUCLEOTIDE SEQUENCE [LARGE SCALE GENOMIC DNA]</scope>
    <source>
        <strain evidence="2 3">YIM DDC1</strain>
    </source>
</reference>
<evidence type="ECO:0000256" key="1">
    <source>
        <dbReference type="SAM" id="MobiDB-lite"/>
    </source>
</evidence>
<organism evidence="2 3">
    <name type="scientific">Azospirillum aestuarii</name>
    <dbReference type="NCBI Taxonomy" id="2802052"/>
    <lineage>
        <taxon>Bacteria</taxon>
        <taxon>Pseudomonadati</taxon>
        <taxon>Pseudomonadota</taxon>
        <taxon>Alphaproteobacteria</taxon>
        <taxon>Rhodospirillales</taxon>
        <taxon>Azospirillaceae</taxon>
        <taxon>Azospirillum</taxon>
    </lineage>
</organism>
<protein>
    <submittedName>
        <fullName evidence="2">Uncharacterized protein</fullName>
    </submittedName>
</protein>
<accession>A0ABS1I8P5</accession>